<dbReference type="Proteomes" id="UP001203036">
    <property type="component" value="Unassembled WGS sequence"/>
</dbReference>
<gene>
    <name evidence="1" type="ORF">M8744_05645</name>
</gene>
<evidence type="ECO:0000313" key="1">
    <source>
        <dbReference type="EMBL" id="MCM2561623.1"/>
    </source>
</evidence>
<organism evidence="1 2">
    <name type="scientific">Lutimaribacter degradans</name>
    <dbReference type="NCBI Taxonomy" id="2945989"/>
    <lineage>
        <taxon>Bacteria</taxon>
        <taxon>Pseudomonadati</taxon>
        <taxon>Pseudomonadota</taxon>
        <taxon>Alphaproteobacteria</taxon>
        <taxon>Rhodobacterales</taxon>
        <taxon>Roseobacteraceae</taxon>
        <taxon>Lutimaribacter</taxon>
    </lineage>
</organism>
<dbReference type="EMBL" id="JAMQGO010000002">
    <property type="protein sequence ID" value="MCM2561623.1"/>
    <property type="molecule type" value="Genomic_DNA"/>
</dbReference>
<evidence type="ECO:0000313" key="2">
    <source>
        <dbReference type="Proteomes" id="UP001203036"/>
    </source>
</evidence>
<protein>
    <submittedName>
        <fullName evidence="1">Uncharacterized protein</fullName>
    </submittedName>
</protein>
<comment type="caution">
    <text evidence="1">The sequence shown here is derived from an EMBL/GenBank/DDBJ whole genome shotgun (WGS) entry which is preliminary data.</text>
</comment>
<name>A0ACC5ZTE0_9RHOB</name>
<reference evidence="1" key="1">
    <citation type="submission" date="2022-06" db="EMBL/GenBank/DDBJ databases">
        <title>Lutimaribacter sp. EGI FJ00013, a novel bacterium isolated from a salt lake sediment enrichment.</title>
        <authorList>
            <person name="Gao L."/>
            <person name="Fang B.-Z."/>
            <person name="Li W.-J."/>
        </authorList>
    </citation>
    <scope>NUCLEOTIDE SEQUENCE</scope>
    <source>
        <strain evidence="1">EGI FJ00013</strain>
    </source>
</reference>
<proteinExistence type="predicted"/>
<sequence>MTRQSPPAPMRHMPNGPDRAEIVSLLHDSLVPDLLALETLLDRIEHRESRA</sequence>
<accession>A0ACC5ZTE0</accession>
<keyword evidence="2" id="KW-1185">Reference proteome</keyword>